<dbReference type="InterPro" id="IPR002575">
    <property type="entry name" value="Aminoglycoside_PTrfase"/>
</dbReference>
<dbReference type="GO" id="GO:0016740">
    <property type="term" value="F:transferase activity"/>
    <property type="evidence" value="ECO:0007669"/>
    <property type="project" value="UniProtKB-KW"/>
</dbReference>
<sequence length="304" mass="33275">MTDDYSDVFARFGIEPQRSIYPYAPVFRGVIGGVAVAVKRTHSAEAMGRWVRSLAEGGFPVVSPVVGPYRIGEDDWVAYPWVEGRAYDGSAADIRAAGDLLGRLHAAGDAAAGLAGFEWPDHDEESVEEDVTGLDKVLAAYRPGLRREVLGRFEPLLRSFMTTTLPAIRDAGLPVADVSMDYKAVNLVYGEAGPVLVDPDNGERAPRLLDLALAVLLFHNDLPGRPGRLFDETEWVIFRDAYLGHVSLTAREERLWPAALTYMLLEWGVWTAINGGEVGDWDDPRQADFLTGLLTVDVSAFKLG</sequence>
<feature type="domain" description="Aminoglycoside phosphotransferase" evidence="1">
    <location>
        <begin position="43"/>
        <end position="225"/>
    </location>
</feature>
<name>A0A1H6A2Y0_9ACTN</name>
<dbReference type="Proteomes" id="UP000236732">
    <property type="component" value="Unassembled WGS sequence"/>
</dbReference>
<dbReference type="Pfam" id="PF01636">
    <property type="entry name" value="APH"/>
    <property type="match status" value="1"/>
</dbReference>
<keyword evidence="2" id="KW-0808">Transferase</keyword>
<dbReference type="Gene3D" id="3.90.1200.10">
    <property type="match status" value="1"/>
</dbReference>
<dbReference type="AlphaFoldDB" id="A0A1H6A2Y0"/>
<reference evidence="2 3" key="1">
    <citation type="submission" date="2016-10" db="EMBL/GenBank/DDBJ databases">
        <authorList>
            <person name="de Groot N.N."/>
        </authorList>
    </citation>
    <scope>NUCLEOTIDE SEQUENCE [LARGE SCALE GENOMIC DNA]</scope>
    <source>
        <strain evidence="2 3">CGMCC 4.7037</strain>
    </source>
</reference>
<evidence type="ECO:0000259" key="1">
    <source>
        <dbReference type="Pfam" id="PF01636"/>
    </source>
</evidence>
<protein>
    <submittedName>
        <fullName evidence="2">Spectinomycin phosphotransferase</fullName>
    </submittedName>
</protein>
<proteinExistence type="predicted"/>
<evidence type="ECO:0000313" key="2">
    <source>
        <dbReference type="EMBL" id="SEG42801.1"/>
    </source>
</evidence>
<organism evidence="2 3">
    <name type="scientific">Nonomuraea solani</name>
    <dbReference type="NCBI Taxonomy" id="1144553"/>
    <lineage>
        <taxon>Bacteria</taxon>
        <taxon>Bacillati</taxon>
        <taxon>Actinomycetota</taxon>
        <taxon>Actinomycetes</taxon>
        <taxon>Streptosporangiales</taxon>
        <taxon>Streptosporangiaceae</taxon>
        <taxon>Nonomuraea</taxon>
    </lineage>
</organism>
<accession>A0A1H6A2Y0</accession>
<keyword evidence="3" id="KW-1185">Reference proteome</keyword>
<gene>
    <name evidence="2" type="ORF">SAMN05444920_102994</name>
</gene>
<evidence type="ECO:0000313" key="3">
    <source>
        <dbReference type="Proteomes" id="UP000236732"/>
    </source>
</evidence>
<dbReference type="EMBL" id="FNVT01000002">
    <property type="protein sequence ID" value="SEG42801.1"/>
    <property type="molecule type" value="Genomic_DNA"/>
</dbReference>
<dbReference type="SUPFAM" id="SSF56112">
    <property type="entry name" value="Protein kinase-like (PK-like)"/>
    <property type="match status" value="1"/>
</dbReference>
<dbReference type="InterPro" id="IPR011009">
    <property type="entry name" value="Kinase-like_dom_sf"/>
</dbReference>